<dbReference type="SUPFAM" id="SSF53474">
    <property type="entry name" value="alpha/beta-Hydrolases"/>
    <property type="match status" value="1"/>
</dbReference>
<dbReference type="InterPro" id="IPR002018">
    <property type="entry name" value="CarbesteraseB"/>
</dbReference>
<gene>
    <name evidence="6" type="ORF">TSIB3V08_LOCUS3229</name>
</gene>
<dbReference type="InterPro" id="IPR029058">
    <property type="entry name" value="AB_hydrolase_fold"/>
</dbReference>
<name>A0A7R9FXL5_TIMSH</name>
<evidence type="ECO:0000256" key="1">
    <source>
        <dbReference type="ARBA" id="ARBA00005964"/>
    </source>
</evidence>
<evidence type="ECO:0000256" key="4">
    <source>
        <dbReference type="ARBA" id="ARBA00023180"/>
    </source>
</evidence>
<evidence type="ECO:0000256" key="3">
    <source>
        <dbReference type="ARBA" id="ARBA00022801"/>
    </source>
</evidence>
<keyword evidence="3" id="KW-0378">Hydrolase</keyword>
<sequence>MIGDRLFNVDGELAARFQARASQAPVYFYLFSYRGKHSLSEVMSGSTDNFARRFVDIDLPPTCHAEDDKPITHYEDDEDEVFFGFDNTVEAHVPSPDGLGEDGDISSNPDDTAPNTDLFSVAIFVIAHAQRVSLSDSRQSSHGRYSLGTHIRVRHADDTAYISDVFYSNTKETEQDRAMSKLLLDLFTSFAKTGVPRVPGDKDVTWEPVMGNAQNITYLHIPDSTNLEMRSNEDLSNKDFWLSLPINEPHKSFTEARAPVELNTTSALANYATEADINYKLETSSSTTSRRHHHQLQAGDIIINYKPETSSLTTSWRHHQLQAGDIIINYKPTETLEADVLTKALASPKRSQLVCALGLGQRF</sequence>
<accession>A0A7R9FXL5</accession>
<dbReference type="AlphaFoldDB" id="A0A7R9FXL5"/>
<dbReference type="EMBL" id="OC001057">
    <property type="protein sequence ID" value="CAD7259013.1"/>
    <property type="molecule type" value="Genomic_DNA"/>
</dbReference>
<proteinExistence type="inferred from homology"/>
<dbReference type="Gene3D" id="3.40.50.1820">
    <property type="entry name" value="alpha/beta hydrolase"/>
    <property type="match status" value="1"/>
</dbReference>
<evidence type="ECO:0000313" key="6">
    <source>
        <dbReference type="EMBL" id="CAD7259013.1"/>
    </source>
</evidence>
<keyword evidence="4" id="KW-0325">Glycoprotein</keyword>
<reference evidence="6" key="1">
    <citation type="submission" date="2020-11" db="EMBL/GenBank/DDBJ databases">
        <authorList>
            <person name="Tran Van P."/>
        </authorList>
    </citation>
    <scope>NUCLEOTIDE SEQUENCE</scope>
</reference>
<dbReference type="Pfam" id="PF00135">
    <property type="entry name" value="COesterase"/>
    <property type="match status" value="1"/>
</dbReference>
<keyword evidence="2" id="KW-0719">Serine esterase</keyword>
<feature type="domain" description="Carboxylesterase type B" evidence="5">
    <location>
        <begin position="148"/>
        <end position="236"/>
    </location>
</feature>
<dbReference type="GO" id="GO:0052689">
    <property type="term" value="F:carboxylic ester hydrolase activity"/>
    <property type="evidence" value="ECO:0007669"/>
    <property type="project" value="UniProtKB-KW"/>
</dbReference>
<protein>
    <recommendedName>
        <fullName evidence="5">Carboxylesterase type B domain-containing protein</fullName>
    </recommendedName>
</protein>
<dbReference type="PANTHER" id="PTHR43142">
    <property type="entry name" value="CARBOXYLIC ESTER HYDROLASE"/>
    <property type="match status" value="1"/>
</dbReference>
<evidence type="ECO:0000259" key="5">
    <source>
        <dbReference type="Pfam" id="PF00135"/>
    </source>
</evidence>
<evidence type="ECO:0000256" key="2">
    <source>
        <dbReference type="ARBA" id="ARBA00022487"/>
    </source>
</evidence>
<dbReference type="PANTHER" id="PTHR43142:SF1">
    <property type="entry name" value="CARBOXYLIC ESTER HYDROLASE"/>
    <property type="match status" value="1"/>
</dbReference>
<organism evidence="6">
    <name type="scientific">Timema shepardi</name>
    <name type="common">Walking stick</name>
    <dbReference type="NCBI Taxonomy" id="629360"/>
    <lineage>
        <taxon>Eukaryota</taxon>
        <taxon>Metazoa</taxon>
        <taxon>Ecdysozoa</taxon>
        <taxon>Arthropoda</taxon>
        <taxon>Hexapoda</taxon>
        <taxon>Insecta</taxon>
        <taxon>Pterygota</taxon>
        <taxon>Neoptera</taxon>
        <taxon>Polyneoptera</taxon>
        <taxon>Phasmatodea</taxon>
        <taxon>Timematodea</taxon>
        <taxon>Timematoidea</taxon>
        <taxon>Timematidae</taxon>
        <taxon>Timema</taxon>
    </lineage>
</organism>
<comment type="similarity">
    <text evidence="1">Belongs to the type-B carboxylesterase/lipase family.</text>
</comment>